<dbReference type="PANTHER" id="PTHR10174">
    <property type="entry name" value="ALPHA-TOCOPHEROL TRANSFER PROTEIN-RELATED"/>
    <property type="match status" value="1"/>
</dbReference>
<protein>
    <recommendedName>
        <fullName evidence="1">CRAL/TRIO N-terminal domain-containing protein</fullName>
    </recommendedName>
</protein>
<feature type="domain" description="CRAL/TRIO N-terminal" evidence="1">
    <location>
        <begin position="43"/>
        <end position="68"/>
    </location>
</feature>
<dbReference type="OrthoDB" id="75724at2759"/>
<evidence type="ECO:0000313" key="2">
    <source>
        <dbReference type="EMBL" id="CAH1397420.1"/>
    </source>
</evidence>
<dbReference type="Proteomes" id="UP001152798">
    <property type="component" value="Chromosome 3"/>
</dbReference>
<dbReference type="SMART" id="SM01100">
    <property type="entry name" value="CRAL_TRIO_N"/>
    <property type="match status" value="1"/>
</dbReference>
<dbReference type="EMBL" id="OV725079">
    <property type="protein sequence ID" value="CAH1397420.1"/>
    <property type="molecule type" value="Genomic_DNA"/>
</dbReference>
<dbReference type="GO" id="GO:0016020">
    <property type="term" value="C:membrane"/>
    <property type="evidence" value="ECO:0007669"/>
    <property type="project" value="TreeGrafter"/>
</dbReference>
<dbReference type="SUPFAM" id="SSF52087">
    <property type="entry name" value="CRAL/TRIO domain"/>
    <property type="match status" value="1"/>
</dbReference>
<organism evidence="2 3">
    <name type="scientific">Nezara viridula</name>
    <name type="common">Southern green stink bug</name>
    <name type="synonym">Cimex viridulus</name>
    <dbReference type="NCBI Taxonomy" id="85310"/>
    <lineage>
        <taxon>Eukaryota</taxon>
        <taxon>Metazoa</taxon>
        <taxon>Ecdysozoa</taxon>
        <taxon>Arthropoda</taxon>
        <taxon>Hexapoda</taxon>
        <taxon>Insecta</taxon>
        <taxon>Pterygota</taxon>
        <taxon>Neoptera</taxon>
        <taxon>Paraneoptera</taxon>
        <taxon>Hemiptera</taxon>
        <taxon>Heteroptera</taxon>
        <taxon>Panheteroptera</taxon>
        <taxon>Pentatomomorpha</taxon>
        <taxon>Pentatomoidea</taxon>
        <taxon>Pentatomidae</taxon>
        <taxon>Pentatominae</taxon>
        <taxon>Nezara</taxon>
    </lineage>
</organism>
<dbReference type="Gene3D" id="1.10.8.20">
    <property type="entry name" value="N-terminal domain of phosphatidylinositol transfer protein sec14p"/>
    <property type="match status" value="1"/>
</dbReference>
<gene>
    <name evidence="2" type="ORF">NEZAVI_LOCUS7245</name>
</gene>
<dbReference type="InterPro" id="IPR001251">
    <property type="entry name" value="CRAL-TRIO_dom"/>
</dbReference>
<reference evidence="2" key="1">
    <citation type="submission" date="2022-01" db="EMBL/GenBank/DDBJ databases">
        <authorList>
            <person name="King R."/>
        </authorList>
    </citation>
    <scope>NUCLEOTIDE SEQUENCE</scope>
</reference>
<dbReference type="Pfam" id="PF03765">
    <property type="entry name" value="CRAL_TRIO_N"/>
    <property type="match status" value="1"/>
</dbReference>
<dbReference type="Pfam" id="PF00650">
    <property type="entry name" value="CRAL_TRIO"/>
    <property type="match status" value="1"/>
</dbReference>
<dbReference type="InterPro" id="IPR011074">
    <property type="entry name" value="CRAL/TRIO_N_dom"/>
</dbReference>
<evidence type="ECO:0000259" key="1">
    <source>
        <dbReference type="SMART" id="SM01100"/>
    </source>
</evidence>
<dbReference type="PANTHER" id="PTHR10174:SF208">
    <property type="entry name" value="CRAL-TRIO DOMAIN-CONTAINING PROTEIN DDB_G0278031"/>
    <property type="match status" value="1"/>
</dbReference>
<dbReference type="Gene3D" id="3.40.525.10">
    <property type="entry name" value="CRAL-TRIO lipid binding domain"/>
    <property type="match status" value="1"/>
</dbReference>
<dbReference type="SUPFAM" id="SSF46938">
    <property type="entry name" value="CRAL/TRIO N-terminal domain"/>
    <property type="match status" value="1"/>
</dbReference>
<evidence type="ECO:0000313" key="3">
    <source>
        <dbReference type="Proteomes" id="UP001152798"/>
    </source>
</evidence>
<sequence>MFKDSWKERCCKEVGETDESRTEGLAALRRHLSGNPEIHTVQADEFLLRFLRARKFDVEKSFKLLKSYLSAKKRDPELFQLSPAVEDIVHLSQGCQCILRGRTKKGQAIFVSRPGKYNLISDKSKRGGRQAVTVEEAFRTNVLALEWSLLEEMTQLAGVVSIIDMEGFSLVKHSGFLNPYHTMRTTSVVQVS</sequence>
<dbReference type="InterPro" id="IPR036865">
    <property type="entry name" value="CRAL-TRIO_dom_sf"/>
</dbReference>
<dbReference type="AlphaFoldDB" id="A0A9P0MKT6"/>
<dbReference type="PRINTS" id="PR00180">
    <property type="entry name" value="CRETINALDHBP"/>
</dbReference>
<name>A0A9P0MKT6_NEZVI</name>
<proteinExistence type="predicted"/>
<dbReference type="GO" id="GO:1902936">
    <property type="term" value="F:phosphatidylinositol bisphosphate binding"/>
    <property type="evidence" value="ECO:0007669"/>
    <property type="project" value="TreeGrafter"/>
</dbReference>
<accession>A0A9P0MKT6</accession>
<keyword evidence="3" id="KW-1185">Reference proteome</keyword>
<dbReference type="InterPro" id="IPR036273">
    <property type="entry name" value="CRAL/TRIO_N_dom_sf"/>
</dbReference>